<proteinExistence type="predicted"/>
<protein>
    <submittedName>
        <fullName evidence="3">Uncharacterized protein</fullName>
    </submittedName>
</protein>
<feature type="region of interest" description="Disordered" evidence="2">
    <location>
        <begin position="684"/>
        <end position="755"/>
    </location>
</feature>
<comment type="caution">
    <text evidence="3">The sequence shown here is derived from an EMBL/GenBank/DDBJ whole genome shotgun (WGS) entry which is preliminary data.</text>
</comment>
<evidence type="ECO:0000313" key="3">
    <source>
        <dbReference type="EMBL" id="KAJ7675555.1"/>
    </source>
</evidence>
<feature type="compositionally biased region" description="Basic and acidic residues" evidence="2">
    <location>
        <begin position="51"/>
        <end position="67"/>
    </location>
</feature>
<feature type="compositionally biased region" description="Low complexity" evidence="2">
    <location>
        <begin position="793"/>
        <end position="810"/>
    </location>
</feature>
<evidence type="ECO:0000313" key="4">
    <source>
        <dbReference type="Proteomes" id="UP001221757"/>
    </source>
</evidence>
<organism evidence="3 4">
    <name type="scientific">Mycena rosella</name>
    <name type="common">Pink bonnet</name>
    <name type="synonym">Agaricus rosellus</name>
    <dbReference type="NCBI Taxonomy" id="1033263"/>
    <lineage>
        <taxon>Eukaryota</taxon>
        <taxon>Fungi</taxon>
        <taxon>Dikarya</taxon>
        <taxon>Basidiomycota</taxon>
        <taxon>Agaricomycotina</taxon>
        <taxon>Agaricomycetes</taxon>
        <taxon>Agaricomycetidae</taxon>
        <taxon>Agaricales</taxon>
        <taxon>Marasmiineae</taxon>
        <taxon>Mycenaceae</taxon>
        <taxon>Mycena</taxon>
    </lineage>
</organism>
<sequence length="860" mass="96011">MAADTTIQTDRETLLEPPAPIPELETPKSLGAAPEDMDVDSKPDNCATESGARHQDKDESSDSENKGADSGSKRSRSATPSDSDEEDEVPQRARPDSLRGGTRMEHTAAGRRGTMLCRKEVRPMELEGANRDEERRLLSHLLEAIEDWRDKVAELKVDIRVAQRSEDRALNELCEVRKRLVELEAANERIALADEARGQVDALKEHIKLQAKHIARLDNQLASMKPGPVEGTSRKRFKPMTDGATDQQRIEDPPEDVEDNMWYDDDESGDDRDSRPDFTQSQPPQDDRGSRPPVQENKVDKRGMPTNETTWRITHKLQLEGKHWVYAFYHFYLWAYGKDVPEEARTPVQQLAVTEYLQPYWFAKTLGLIHDLGDQNAAALTKYNNLKRASIGSTFQGSHSWTTAGLWTCDMCHVRGLSPLDTLLKYRACTDAVVDRKQRLRVEYLIIELMVSPNRYRNYVQQNGIQISPVFEPSEWTVQTDEDIIMENLMKWLAQVGVTAGHIDDVFVFGQQYLMDIVAANQTYPVGWVVQDAIDLQQLSSGMDPPPQFFRIEADRMLHHPVLPWQNREENVLLHEMYLWSHKDLAELRRPKYSWIAKKLASGKGAAALASAPTPAVEQDTTPNPAPEDDAPMPDVEPNSLQVSMHAPAPNPAPSTAPTVPASKKAKPHVAVPHYTLNVSTILGAHPASQPPNPPTPRKTKTKQRGQPQSLRGGSFRGGAPCPPNQFQPPLHSDWDQRSQAASSSSGSYNSRQASTSSAGLQTAFPIQNALSFNNVGTMRGGGQLYTHGPSYPHQQPPQFVQHQHQTPQPGYQTFGGHLPSQLLDAGQTQRSYGHEPQYIHDDGGYVDGETTTDGFMYGN</sequence>
<feature type="region of interest" description="Disordered" evidence="2">
    <location>
        <begin position="1"/>
        <end position="114"/>
    </location>
</feature>
<feature type="region of interest" description="Disordered" evidence="2">
    <location>
        <begin position="610"/>
        <end position="668"/>
    </location>
</feature>
<dbReference type="AlphaFoldDB" id="A0AAD7D421"/>
<dbReference type="Proteomes" id="UP001221757">
    <property type="component" value="Unassembled WGS sequence"/>
</dbReference>
<evidence type="ECO:0000256" key="1">
    <source>
        <dbReference type="SAM" id="Coils"/>
    </source>
</evidence>
<feature type="region of interest" description="Disordered" evidence="2">
    <location>
        <begin position="782"/>
        <end position="847"/>
    </location>
</feature>
<feature type="region of interest" description="Disordered" evidence="2">
    <location>
        <begin position="219"/>
        <end position="307"/>
    </location>
</feature>
<feature type="compositionally biased region" description="Basic and acidic residues" evidence="2">
    <location>
        <begin position="89"/>
        <end position="108"/>
    </location>
</feature>
<accession>A0AAD7D421</accession>
<name>A0AAD7D421_MYCRO</name>
<feature type="compositionally biased region" description="Acidic residues" evidence="2">
    <location>
        <begin position="253"/>
        <end position="270"/>
    </location>
</feature>
<feature type="compositionally biased region" description="Low complexity" evidence="2">
    <location>
        <begin position="738"/>
        <end position="755"/>
    </location>
</feature>
<keyword evidence="1" id="KW-0175">Coiled coil</keyword>
<feature type="coiled-coil region" evidence="1">
    <location>
        <begin position="131"/>
        <end position="165"/>
    </location>
</feature>
<dbReference type="EMBL" id="JARKIE010000147">
    <property type="protein sequence ID" value="KAJ7675555.1"/>
    <property type="molecule type" value="Genomic_DNA"/>
</dbReference>
<gene>
    <name evidence="3" type="ORF">B0H17DRAFT_1140179</name>
</gene>
<evidence type="ECO:0000256" key="2">
    <source>
        <dbReference type="SAM" id="MobiDB-lite"/>
    </source>
</evidence>
<keyword evidence="4" id="KW-1185">Reference proteome</keyword>
<reference evidence="3" key="1">
    <citation type="submission" date="2023-03" db="EMBL/GenBank/DDBJ databases">
        <title>Massive genome expansion in bonnet fungi (Mycena s.s.) driven by repeated elements and novel gene families across ecological guilds.</title>
        <authorList>
            <consortium name="Lawrence Berkeley National Laboratory"/>
            <person name="Harder C.B."/>
            <person name="Miyauchi S."/>
            <person name="Viragh M."/>
            <person name="Kuo A."/>
            <person name="Thoen E."/>
            <person name="Andreopoulos B."/>
            <person name="Lu D."/>
            <person name="Skrede I."/>
            <person name="Drula E."/>
            <person name="Henrissat B."/>
            <person name="Morin E."/>
            <person name="Kohler A."/>
            <person name="Barry K."/>
            <person name="LaButti K."/>
            <person name="Morin E."/>
            <person name="Salamov A."/>
            <person name="Lipzen A."/>
            <person name="Mereny Z."/>
            <person name="Hegedus B."/>
            <person name="Baldrian P."/>
            <person name="Stursova M."/>
            <person name="Weitz H."/>
            <person name="Taylor A."/>
            <person name="Grigoriev I.V."/>
            <person name="Nagy L.G."/>
            <person name="Martin F."/>
            <person name="Kauserud H."/>
        </authorList>
    </citation>
    <scope>NUCLEOTIDE SEQUENCE</scope>
    <source>
        <strain evidence="3">CBHHK067</strain>
    </source>
</reference>